<sequence length="1913" mass="213096">FFQNRLADVQTFLTEAERRPRSNSLPTLKRNKEEHTDPSLLGHNTMWSDLQPVSVESDSEDKRSIGAGNTGKLHVAFKDKRSYPSLNNSVDALSMREDSPARSPGGLTRQEPANKFYPEAIGCSNFIERNGKISFTVIVQVIDQVMERSPVVRLCEIALNIADILLRTPSRQSTDFFAKLTNMVFRIYVSLGCQHGCNDGVRSAHGDFLRAKARNLLATLERHDSVSFRALLIEYVTEKQQLQDTLDLLHAITAFCRAELPGDSGRRSSEMTKAPSYRNAFNEKDKGIEGRIIDSVLKALITKLVNKETVLQQPENMSTFQDVRVLVAFIAEQHGNPMRRVALSALLEVAKCVATTPSSNNGHTTPRHRLSKSSSVFSTSFNNDVIDGGATASPFPGLSVAIPAIAFHQSIDDERKDESSGSGKSSPGSTLAANSGQSMSCRANEHASLRRGLFKKREKSSQNAEKGENGESDADSPSTPRSVESRQAISDDTLSSAFKKRSAPKLHFAFNLLKVRSDHDSDNEDEPSDAETVDDMDSTSYTEQKDPSIQSVFSKKKSFDNRGCVTLWGLLVPPAKLLTPGGIFEGTRRFAFLLETARPGSFPDAPLVAALLHLKSPVLSRAALLMECSHFVSRCNRGDWPEWIRCTHSRTLSLAGAGALANRGTPSATRRMHSLQRAAGRHFYHWALQVGEQLSKMLDSADKSTDEPETRMADVLEDFMDEGMVNDSGERCPLALQLVAAQLLLEVTAFLRETFRTIPRSRPNGKGTGGGPPSSGWDKLLSHRRWSILSNTFNPHQTGSITSVADINPSSLHLTDQTRRISLSTAEEDSPRGSRDPIDPDKKGGGSGDGSGRRLAQGRQRLLKRGSPLGQTPSLESSNRRKHASFKLRKQSKQPAIHDDPESEVMPATTVPPVPRDHDIVPIARPTSATTGSEPASHAGAVGGGTASSSVAHGSSSSKPGTAPAAHSGHDDEEEYMVNNMPWIKVLIRMTNSFDTTCSHDGRCSSNCFTRVQRQCKRLMSALETVYHNKKENRRVDKRKLLLEKYNSEQQALRRTSSASQRPSKSLHSRQSAVVPRRESAFLGGHRETSSMAIKALLMEKMMAEKAAEKEAVAKGGGGDKEDPNAKKSSVENEDMPEDEDPSVAEPESNQAMLGYMRAQVLDLVHSPLSTVLKGAILLQPDDYTKIIRMSWRLLLDPNPHVVVTAASTFTIACVKRAEEAVGVARSALESKSPTERSAAIQRFHALWRNRYHVWLKMEEGAQSIFKVAPPSIDFTSPSPQIGEGQGSVVDPPWLPHHKTKVEQLSLTEEEQQTSQTIMTMTRTRRKQKQEMARRAVKVAEEKHRTLRQQYQLRGAALLVCATYDRMLFGAPTAAHDIEEGESHPTRAHLVPIAQPFLPSSLLSLAPLIVELLDDPQVDAHGVSVGDVAKKVVWQCLVEEPTYFLRHFLEKMTNRENQIANDFRPSPQWEYLMSLLRKLILHFNPFPSNAAFHLLNNLFGYVMHYVRASCEGSQKAMSMALSLLSLLGPYVTELYFKDLKQGLKKEQCDQALMMTANVPSAKKVVVHGPDSGAGGIPSQFPVHEDTQFLQILNDSIEFFNIEDSLDDGYEYVLADSKTGIVHSPSSYVRDFYFFHRSFYPQLTLIKQSMDTAQLRMKDAAFVHKFIDVGKVLLTYNILKHSPQNVIAQRIFFLHDELTHLPAFPRKAIDSCFGMYNGEMGEQLKAMDSMHKYVWAKLMSDMFERMENAFMFADLHLFINVINGIIITHCEDVLILRRCAATYIAMVIHFNSLFASQGFFLIMPTLLRCYSQRQTNKVFCETVEFLCRQFYILHRKPFLLQMCGSIANIIDNNDNDFEINPTRVKAKYWFALLKSMEAMGDEVDRLDILGLVPYPKPLKALDLCYRDDPNTFCL</sequence>
<gene>
    <name evidence="4" type="ORF">PENTCL1PPCAC_9439</name>
</gene>
<keyword evidence="5" id="KW-1185">Reference proteome</keyword>
<dbReference type="GO" id="GO:0005261">
    <property type="term" value="F:monoatomic cation channel activity"/>
    <property type="evidence" value="ECO:0007669"/>
    <property type="project" value="TreeGrafter"/>
</dbReference>
<dbReference type="SUPFAM" id="SSF48371">
    <property type="entry name" value="ARM repeat"/>
    <property type="match status" value="1"/>
</dbReference>
<feature type="compositionally biased region" description="Basic and acidic residues" evidence="1">
    <location>
        <begin position="1109"/>
        <end position="1131"/>
    </location>
</feature>
<name>A0AAV5T405_9BILA</name>
<evidence type="ECO:0000313" key="4">
    <source>
        <dbReference type="EMBL" id="GMS87264.1"/>
    </source>
</evidence>
<feature type="region of interest" description="Disordered" evidence="1">
    <location>
        <begin position="412"/>
        <end position="496"/>
    </location>
</feature>
<feature type="domain" description="Protein UNC80 C-terminal" evidence="3">
    <location>
        <begin position="1382"/>
        <end position="1912"/>
    </location>
</feature>
<dbReference type="InterPro" id="IPR016024">
    <property type="entry name" value="ARM-type_fold"/>
</dbReference>
<dbReference type="Pfam" id="PF19424">
    <property type="entry name" value="UNC80"/>
    <property type="match status" value="1"/>
</dbReference>
<feature type="compositionally biased region" description="Acidic residues" evidence="1">
    <location>
        <begin position="521"/>
        <end position="537"/>
    </location>
</feature>
<protein>
    <recommendedName>
        <fullName evidence="6">Unc-80</fullName>
    </recommendedName>
</protein>
<dbReference type="GO" id="GO:0034703">
    <property type="term" value="C:cation channel complex"/>
    <property type="evidence" value="ECO:0007669"/>
    <property type="project" value="TreeGrafter"/>
</dbReference>
<feature type="region of interest" description="Disordered" evidence="1">
    <location>
        <begin position="1109"/>
        <end position="1148"/>
    </location>
</feature>
<feature type="compositionally biased region" description="Low complexity" evidence="1">
    <location>
        <begin position="420"/>
        <end position="429"/>
    </location>
</feature>
<feature type="region of interest" description="Disordered" evidence="1">
    <location>
        <begin position="812"/>
        <end position="973"/>
    </location>
</feature>
<feature type="region of interest" description="Disordered" evidence="1">
    <location>
        <begin position="758"/>
        <end position="777"/>
    </location>
</feature>
<feature type="non-terminal residue" evidence="4">
    <location>
        <position position="1"/>
    </location>
</feature>
<proteinExistence type="predicted"/>
<dbReference type="InterPro" id="IPR045852">
    <property type="entry name" value="UNC80_central"/>
</dbReference>
<feature type="compositionally biased region" description="Basic residues" evidence="1">
    <location>
        <begin position="880"/>
        <end position="892"/>
    </location>
</feature>
<feature type="compositionally biased region" description="Polar residues" evidence="1">
    <location>
        <begin position="538"/>
        <end position="549"/>
    </location>
</feature>
<feature type="compositionally biased region" description="Polar residues" evidence="1">
    <location>
        <begin position="812"/>
        <end position="825"/>
    </location>
</feature>
<evidence type="ECO:0000259" key="2">
    <source>
        <dbReference type="Pfam" id="PF19424"/>
    </source>
</evidence>
<feature type="compositionally biased region" description="Basic and acidic residues" evidence="1">
    <location>
        <begin position="1076"/>
        <end position="1086"/>
    </location>
</feature>
<feature type="compositionally biased region" description="Polar residues" evidence="1">
    <location>
        <begin position="431"/>
        <end position="441"/>
    </location>
</feature>
<dbReference type="GO" id="GO:0055080">
    <property type="term" value="P:monoatomic cation homeostasis"/>
    <property type="evidence" value="ECO:0007669"/>
    <property type="project" value="TreeGrafter"/>
</dbReference>
<evidence type="ECO:0000313" key="5">
    <source>
        <dbReference type="Proteomes" id="UP001432027"/>
    </source>
</evidence>
<dbReference type="PANTHER" id="PTHR31781">
    <property type="entry name" value="UNC80"/>
    <property type="match status" value="1"/>
</dbReference>
<feature type="region of interest" description="Disordered" evidence="1">
    <location>
        <begin position="91"/>
        <end position="112"/>
    </location>
</feature>
<feature type="non-terminal residue" evidence="4">
    <location>
        <position position="1913"/>
    </location>
</feature>
<reference evidence="4" key="1">
    <citation type="submission" date="2023-10" db="EMBL/GenBank/DDBJ databases">
        <title>Genome assembly of Pristionchus species.</title>
        <authorList>
            <person name="Yoshida K."/>
            <person name="Sommer R.J."/>
        </authorList>
    </citation>
    <scope>NUCLEOTIDE SEQUENCE</scope>
    <source>
        <strain evidence="4">RS0144</strain>
    </source>
</reference>
<organism evidence="4 5">
    <name type="scientific">Pristionchus entomophagus</name>
    <dbReference type="NCBI Taxonomy" id="358040"/>
    <lineage>
        <taxon>Eukaryota</taxon>
        <taxon>Metazoa</taxon>
        <taxon>Ecdysozoa</taxon>
        <taxon>Nematoda</taxon>
        <taxon>Chromadorea</taxon>
        <taxon>Rhabditida</taxon>
        <taxon>Rhabditina</taxon>
        <taxon>Diplogasteromorpha</taxon>
        <taxon>Diplogasteroidea</taxon>
        <taxon>Neodiplogasteridae</taxon>
        <taxon>Pristionchus</taxon>
    </lineage>
</organism>
<evidence type="ECO:0008006" key="6">
    <source>
        <dbReference type="Google" id="ProtNLM"/>
    </source>
</evidence>
<dbReference type="InterPro" id="IPR046460">
    <property type="entry name" value="UNC80_C"/>
</dbReference>
<dbReference type="Pfam" id="PF20262">
    <property type="entry name" value="UNC80_C"/>
    <property type="match status" value="1"/>
</dbReference>
<feature type="compositionally biased region" description="Polar residues" evidence="1">
    <location>
        <begin position="1048"/>
        <end position="1072"/>
    </location>
</feature>
<feature type="compositionally biased region" description="Acidic residues" evidence="1">
    <location>
        <begin position="1132"/>
        <end position="1143"/>
    </location>
</feature>
<evidence type="ECO:0000259" key="3">
    <source>
        <dbReference type="Pfam" id="PF20262"/>
    </source>
</evidence>
<feature type="compositionally biased region" description="Polar residues" evidence="1">
    <location>
        <begin position="475"/>
        <end position="496"/>
    </location>
</feature>
<evidence type="ECO:0000256" key="1">
    <source>
        <dbReference type="SAM" id="MobiDB-lite"/>
    </source>
</evidence>
<feature type="region of interest" description="Disordered" evidence="1">
    <location>
        <begin position="15"/>
        <end position="48"/>
    </location>
</feature>
<feature type="compositionally biased region" description="Basic and acidic residues" evidence="1">
    <location>
        <begin position="829"/>
        <end position="844"/>
    </location>
</feature>
<accession>A0AAV5T405</accession>
<feature type="compositionally biased region" description="Low complexity" evidence="1">
    <location>
        <begin position="947"/>
        <end position="958"/>
    </location>
</feature>
<dbReference type="GO" id="GO:0030424">
    <property type="term" value="C:axon"/>
    <property type="evidence" value="ECO:0007669"/>
    <property type="project" value="TreeGrafter"/>
</dbReference>
<feature type="domain" description="Protein UNC80 central region" evidence="2">
    <location>
        <begin position="583"/>
        <end position="1366"/>
    </location>
</feature>
<dbReference type="EMBL" id="BTSX01000003">
    <property type="protein sequence ID" value="GMS87264.1"/>
    <property type="molecule type" value="Genomic_DNA"/>
</dbReference>
<dbReference type="PANTHER" id="PTHR31781:SF1">
    <property type="entry name" value="PROTEIN UNC-80 HOMOLOG"/>
    <property type="match status" value="1"/>
</dbReference>
<feature type="region of interest" description="Disordered" evidence="1">
    <location>
        <begin position="1048"/>
        <end position="1086"/>
    </location>
</feature>
<dbReference type="Proteomes" id="UP001432027">
    <property type="component" value="Unassembled WGS sequence"/>
</dbReference>
<feature type="region of interest" description="Disordered" evidence="1">
    <location>
        <begin position="518"/>
        <end position="549"/>
    </location>
</feature>
<comment type="caution">
    <text evidence="4">The sequence shown here is derived from an EMBL/GenBank/DDBJ whole genome shotgun (WGS) entry which is preliminary data.</text>
</comment>